<protein>
    <submittedName>
        <fullName evidence="1">Uncharacterized protein</fullName>
    </submittedName>
</protein>
<accession>A0ABX7UDL4</accession>
<evidence type="ECO:0000313" key="1">
    <source>
        <dbReference type="EMBL" id="QTE50871.1"/>
    </source>
</evidence>
<proteinExistence type="predicted"/>
<evidence type="ECO:0000313" key="2">
    <source>
        <dbReference type="Proteomes" id="UP000663940"/>
    </source>
</evidence>
<organism evidence="1 2">
    <name type="scientific">Mucilaginibacter rubeus</name>
    <dbReference type="NCBI Taxonomy" id="2027860"/>
    <lineage>
        <taxon>Bacteria</taxon>
        <taxon>Pseudomonadati</taxon>
        <taxon>Bacteroidota</taxon>
        <taxon>Sphingobacteriia</taxon>
        <taxon>Sphingobacteriales</taxon>
        <taxon>Sphingobacteriaceae</taxon>
        <taxon>Mucilaginibacter</taxon>
    </lineage>
</organism>
<name>A0ABX7UDL4_9SPHI</name>
<dbReference type="EMBL" id="CP071880">
    <property type="protein sequence ID" value="QTE50871.1"/>
    <property type="molecule type" value="Genomic_DNA"/>
</dbReference>
<sequence length="57" mass="6325">MPTLKKETIVKGYGKAAINDTDRDHSNDPFVVKKVEAAKSFLRKNGLPDHLTKMAAK</sequence>
<keyword evidence="2" id="KW-1185">Reference proteome</keyword>
<reference evidence="1 2" key="1">
    <citation type="submission" date="2021-03" db="EMBL/GenBank/DDBJ databases">
        <title>Mucilaginibacter strains isolated from gold and copper mining confer multi heavy-metal resistance.</title>
        <authorList>
            <person name="Li Y."/>
        </authorList>
    </citation>
    <scope>NUCLEOTIDE SEQUENCE [LARGE SCALE GENOMIC DNA]</scope>
    <source>
        <strain evidence="1 2">P2-4</strain>
    </source>
</reference>
<dbReference type="Proteomes" id="UP000663940">
    <property type="component" value="Chromosome"/>
</dbReference>
<dbReference type="RefSeq" id="WP_167516048.1">
    <property type="nucleotide sequence ID" value="NZ_CP043451.1"/>
</dbReference>
<gene>
    <name evidence="1" type="ORF">J3L21_02485</name>
</gene>